<organism evidence="7 8">
    <name type="scientific">Sphingobium lignivorans</name>
    <dbReference type="NCBI Taxonomy" id="2735886"/>
    <lineage>
        <taxon>Bacteria</taxon>
        <taxon>Pseudomonadati</taxon>
        <taxon>Pseudomonadota</taxon>
        <taxon>Alphaproteobacteria</taxon>
        <taxon>Sphingomonadales</taxon>
        <taxon>Sphingomonadaceae</taxon>
        <taxon>Sphingobium</taxon>
    </lineage>
</organism>
<dbReference type="Pfam" id="PF00765">
    <property type="entry name" value="Autoind_synth"/>
    <property type="match status" value="1"/>
</dbReference>
<evidence type="ECO:0000256" key="6">
    <source>
        <dbReference type="RuleBase" id="RU361135"/>
    </source>
</evidence>
<dbReference type="PRINTS" id="PR01549">
    <property type="entry name" value="AUTOINDCRSYN"/>
</dbReference>
<dbReference type="Gene3D" id="3.40.630.30">
    <property type="match status" value="1"/>
</dbReference>
<keyword evidence="2 6" id="KW-0808">Transferase</keyword>
<dbReference type="PANTHER" id="PTHR39322">
    <property type="entry name" value="ACYL-HOMOSERINE-LACTONE SYNTHASE"/>
    <property type="match status" value="1"/>
</dbReference>
<evidence type="ECO:0000313" key="7">
    <source>
        <dbReference type="EMBL" id="MBB5986560.1"/>
    </source>
</evidence>
<evidence type="ECO:0000256" key="2">
    <source>
        <dbReference type="ARBA" id="ARBA00022679"/>
    </source>
</evidence>
<dbReference type="GO" id="GO:0016746">
    <property type="term" value="F:acyltransferase activity"/>
    <property type="evidence" value="ECO:0007669"/>
    <property type="project" value="UniProtKB-KW"/>
</dbReference>
<evidence type="ECO:0000313" key="8">
    <source>
        <dbReference type="Proteomes" id="UP001138540"/>
    </source>
</evidence>
<reference evidence="7 8" key="1">
    <citation type="submission" date="2020-08" db="EMBL/GenBank/DDBJ databases">
        <title>Exploring microbial biodiversity for novel pathways involved in the catabolism of aromatic compounds derived from lignin.</title>
        <authorList>
            <person name="Elkins J."/>
        </authorList>
    </citation>
    <scope>NUCLEOTIDE SEQUENCE [LARGE SCALE GENOMIC DNA]</scope>
    <source>
        <strain evidence="7 8">B1D3A</strain>
    </source>
</reference>
<dbReference type="InterPro" id="IPR001690">
    <property type="entry name" value="Autoind_synthase"/>
</dbReference>
<sequence>MLFTVSAGSSSEDAAMRAMFEARKRVFVDLLGWDLPILDGRYEVDQFDDVHACYLILTDGEGRHRASARLLPTTRPHILDSLFGTLCEEAPPRGPDIFEITRFCLDRGLNAARRRQARDTLVTALVEHALKTGISMYTGVAEIGWLQQILAFGWRCRPLGLPQRIDGMMLGALRIDITRDTPALLARAGIRSEQPETRREAA</sequence>
<dbReference type="Proteomes" id="UP001138540">
    <property type="component" value="Unassembled WGS sequence"/>
</dbReference>
<comment type="caution">
    <text evidence="7">The sequence shown here is derived from an EMBL/GenBank/DDBJ whole genome shotgun (WGS) entry which is preliminary data.</text>
</comment>
<dbReference type="EC" id="2.3.1.184" evidence="6"/>
<keyword evidence="7" id="KW-0012">Acyltransferase</keyword>
<protein>
    <recommendedName>
        <fullName evidence="6">Acyl-homoserine-lactone synthase</fullName>
        <ecNumber evidence="6">2.3.1.184</ecNumber>
    </recommendedName>
    <alternativeName>
        <fullName evidence="6">Autoinducer synthesis protein</fullName>
    </alternativeName>
</protein>
<dbReference type="SUPFAM" id="SSF55729">
    <property type="entry name" value="Acyl-CoA N-acyltransferases (Nat)"/>
    <property type="match status" value="1"/>
</dbReference>
<keyword evidence="1 5" id="KW-0673">Quorum sensing</keyword>
<keyword evidence="3 6" id="KW-0949">S-adenosyl-L-methionine</keyword>
<evidence type="ECO:0000256" key="4">
    <source>
        <dbReference type="ARBA" id="ARBA00022929"/>
    </source>
</evidence>
<accession>A0ABR6NGZ6</accession>
<keyword evidence="8" id="KW-1185">Reference proteome</keyword>
<comment type="catalytic activity">
    <reaction evidence="6">
        <text>a fatty acyl-[ACP] + S-adenosyl-L-methionine = an N-acyl-L-homoserine lactone + S-methyl-5'-thioadenosine + holo-[ACP] + H(+)</text>
        <dbReference type="Rhea" id="RHEA:10096"/>
        <dbReference type="Rhea" id="RHEA-COMP:9685"/>
        <dbReference type="Rhea" id="RHEA-COMP:14125"/>
        <dbReference type="ChEBI" id="CHEBI:15378"/>
        <dbReference type="ChEBI" id="CHEBI:17509"/>
        <dbReference type="ChEBI" id="CHEBI:55474"/>
        <dbReference type="ChEBI" id="CHEBI:59789"/>
        <dbReference type="ChEBI" id="CHEBI:64479"/>
        <dbReference type="ChEBI" id="CHEBI:138651"/>
        <dbReference type="EC" id="2.3.1.184"/>
    </reaction>
</comment>
<dbReference type="PANTHER" id="PTHR39322:SF1">
    <property type="entry name" value="ISOVALERYL-HOMOSERINE LACTONE SYNTHASE"/>
    <property type="match status" value="1"/>
</dbReference>
<proteinExistence type="inferred from homology"/>
<comment type="similarity">
    <text evidence="5 6">Belongs to the autoinducer synthase family.</text>
</comment>
<gene>
    <name evidence="7" type="ORF">HNP60_002534</name>
</gene>
<evidence type="ECO:0000256" key="3">
    <source>
        <dbReference type="ARBA" id="ARBA00022691"/>
    </source>
</evidence>
<name>A0ABR6NGZ6_9SPHN</name>
<keyword evidence="4 5" id="KW-0071">Autoinducer synthesis</keyword>
<dbReference type="PROSITE" id="PS51187">
    <property type="entry name" value="AUTOINDUCER_SYNTH_2"/>
    <property type="match status" value="1"/>
</dbReference>
<evidence type="ECO:0000256" key="1">
    <source>
        <dbReference type="ARBA" id="ARBA00022654"/>
    </source>
</evidence>
<dbReference type="EMBL" id="JACHKA010000001">
    <property type="protein sequence ID" value="MBB5986560.1"/>
    <property type="molecule type" value="Genomic_DNA"/>
</dbReference>
<dbReference type="RefSeq" id="WP_184154203.1">
    <property type="nucleotide sequence ID" value="NZ_JACHKA010000001.1"/>
</dbReference>
<evidence type="ECO:0000256" key="5">
    <source>
        <dbReference type="PROSITE-ProRule" id="PRU00533"/>
    </source>
</evidence>
<dbReference type="InterPro" id="IPR016181">
    <property type="entry name" value="Acyl_CoA_acyltransferase"/>
</dbReference>